<accession>A0A0F9IZZ9</accession>
<reference evidence="1" key="1">
    <citation type="journal article" date="2015" name="Nature">
        <title>Complex archaea that bridge the gap between prokaryotes and eukaryotes.</title>
        <authorList>
            <person name="Spang A."/>
            <person name="Saw J.H."/>
            <person name="Jorgensen S.L."/>
            <person name="Zaremba-Niedzwiedzka K."/>
            <person name="Martijn J."/>
            <person name="Lind A.E."/>
            <person name="van Eijk R."/>
            <person name="Schleper C."/>
            <person name="Guy L."/>
            <person name="Ettema T.J."/>
        </authorList>
    </citation>
    <scope>NUCLEOTIDE SEQUENCE</scope>
</reference>
<protein>
    <submittedName>
        <fullName evidence="1">Uncharacterized protein</fullName>
    </submittedName>
</protein>
<sequence>MTIEVCIAVLWMIVGLYQRHPDLVFLSDIAEWARTCTNLL</sequence>
<name>A0A0F9IZZ9_9ZZZZ</name>
<dbReference type="AlphaFoldDB" id="A0A0F9IZZ9"/>
<comment type="caution">
    <text evidence="1">The sequence shown here is derived from an EMBL/GenBank/DDBJ whole genome shotgun (WGS) entry which is preliminary data.</text>
</comment>
<organism evidence="1">
    <name type="scientific">marine sediment metagenome</name>
    <dbReference type="NCBI Taxonomy" id="412755"/>
    <lineage>
        <taxon>unclassified sequences</taxon>
        <taxon>metagenomes</taxon>
        <taxon>ecological metagenomes</taxon>
    </lineage>
</organism>
<gene>
    <name evidence="1" type="ORF">LCGC14_1592190</name>
</gene>
<evidence type="ECO:0000313" key="1">
    <source>
        <dbReference type="EMBL" id="KKM25719.1"/>
    </source>
</evidence>
<proteinExistence type="predicted"/>
<dbReference type="EMBL" id="LAZR01012658">
    <property type="protein sequence ID" value="KKM25719.1"/>
    <property type="molecule type" value="Genomic_DNA"/>
</dbReference>